<dbReference type="InterPro" id="IPR017459">
    <property type="entry name" value="Glycosyl_Trfase_fam3_N_dom"/>
</dbReference>
<gene>
    <name evidence="7 9" type="primary">deoA</name>
    <name evidence="9" type="ORF">RGQ13_19530</name>
</gene>
<reference evidence="10" key="1">
    <citation type="submission" date="2023-09" db="EMBL/GenBank/DDBJ databases">
        <authorList>
            <person name="Zhang C."/>
        </authorList>
    </citation>
    <scope>NUCLEOTIDE SEQUENCE [LARGE SCALE GENOMIC DNA]</scope>
    <source>
        <strain evidence="10">SQ149</strain>
    </source>
</reference>
<dbReference type="GO" id="GO:0009032">
    <property type="term" value="F:thymidine phosphorylase activity"/>
    <property type="evidence" value="ECO:0007669"/>
    <property type="project" value="UniProtKB-EC"/>
</dbReference>
<evidence type="ECO:0000256" key="3">
    <source>
        <dbReference type="ARBA" id="ARBA00011892"/>
    </source>
</evidence>
<dbReference type="PIRSF" id="PIRSF000478">
    <property type="entry name" value="TP_PyNP"/>
    <property type="match status" value="1"/>
</dbReference>
<dbReference type="PANTHER" id="PTHR10515">
    <property type="entry name" value="THYMIDINE PHOSPHORYLASE"/>
    <property type="match status" value="1"/>
</dbReference>
<keyword evidence="5 7" id="KW-0808">Transferase</keyword>
<comment type="function">
    <text evidence="7">The enzymes which catalyze the reversible phosphorolysis of pyrimidine nucleosides are involved in the degradation of these compounds and in their utilization as carbon and energy sources, or in the rescue of pyrimidine bases for nucleotide synthesis.</text>
</comment>
<dbReference type="InterPro" id="IPR035902">
    <property type="entry name" value="Nuc_phospho_transferase"/>
</dbReference>
<proteinExistence type="inferred from homology"/>
<evidence type="ECO:0000256" key="5">
    <source>
        <dbReference type="ARBA" id="ARBA00022679"/>
    </source>
</evidence>
<evidence type="ECO:0000313" key="9">
    <source>
        <dbReference type="EMBL" id="WNC72284.1"/>
    </source>
</evidence>
<comment type="pathway">
    <text evidence="7">Pyrimidine metabolism; dTMP biosynthesis via salvage pathway; dTMP from thymine: step 1/2.</text>
</comment>
<dbReference type="Proteomes" id="UP001258994">
    <property type="component" value="Chromosome"/>
</dbReference>
<dbReference type="NCBIfam" id="NF004490">
    <property type="entry name" value="PRK05820.1"/>
    <property type="match status" value="1"/>
</dbReference>
<dbReference type="Pfam" id="PF07831">
    <property type="entry name" value="PYNP_C"/>
    <property type="match status" value="1"/>
</dbReference>
<dbReference type="InterPro" id="IPR013465">
    <property type="entry name" value="Thymidine_Pase"/>
</dbReference>
<evidence type="ECO:0000256" key="7">
    <source>
        <dbReference type="HAMAP-Rule" id="MF_01628"/>
    </source>
</evidence>
<dbReference type="PANTHER" id="PTHR10515:SF0">
    <property type="entry name" value="THYMIDINE PHOSPHORYLASE"/>
    <property type="match status" value="1"/>
</dbReference>
<evidence type="ECO:0000256" key="1">
    <source>
        <dbReference type="ARBA" id="ARBA00006915"/>
    </source>
</evidence>
<dbReference type="SUPFAM" id="SSF54680">
    <property type="entry name" value="Pyrimidine nucleoside phosphorylase C-terminal domain"/>
    <property type="match status" value="1"/>
</dbReference>
<dbReference type="SMART" id="SM00941">
    <property type="entry name" value="PYNP_C"/>
    <property type="match status" value="1"/>
</dbReference>
<dbReference type="Pfam" id="PF00591">
    <property type="entry name" value="Glycos_transf_3"/>
    <property type="match status" value="1"/>
</dbReference>
<dbReference type="InterPro" id="IPR013102">
    <property type="entry name" value="PYNP_C"/>
</dbReference>
<dbReference type="Gene3D" id="1.20.970.10">
    <property type="entry name" value="Transferase, Pyrimidine Nucleoside Phosphorylase, Chain C"/>
    <property type="match status" value="1"/>
</dbReference>
<evidence type="ECO:0000313" key="10">
    <source>
        <dbReference type="Proteomes" id="UP001258994"/>
    </source>
</evidence>
<comment type="catalytic activity">
    <reaction evidence="6 7">
        <text>thymidine + phosphate = 2-deoxy-alpha-D-ribose 1-phosphate + thymine</text>
        <dbReference type="Rhea" id="RHEA:16037"/>
        <dbReference type="ChEBI" id="CHEBI:17748"/>
        <dbReference type="ChEBI" id="CHEBI:17821"/>
        <dbReference type="ChEBI" id="CHEBI:43474"/>
        <dbReference type="ChEBI" id="CHEBI:57259"/>
        <dbReference type="EC" id="2.4.2.4"/>
    </reaction>
</comment>
<dbReference type="EMBL" id="CP134145">
    <property type="protein sequence ID" value="WNC72284.1"/>
    <property type="molecule type" value="Genomic_DNA"/>
</dbReference>
<accession>A0ABY9TTW9</accession>
<dbReference type="Gene3D" id="3.90.1170.30">
    <property type="entry name" value="Pyrimidine nucleoside phosphorylase-like, C-terminal domain"/>
    <property type="match status" value="1"/>
</dbReference>
<evidence type="ECO:0000256" key="6">
    <source>
        <dbReference type="ARBA" id="ARBA00048550"/>
    </source>
</evidence>
<dbReference type="RefSeq" id="WP_348391403.1">
    <property type="nucleotide sequence ID" value="NZ_CP134145.1"/>
</dbReference>
<comment type="similarity">
    <text evidence="1 7">Belongs to the thymidine/pyrimidine-nucleoside phosphorylase family.</text>
</comment>
<dbReference type="SUPFAM" id="SSF47648">
    <property type="entry name" value="Nucleoside phosphorylase/phosphoribosyltransferase N-terminal domain"/>
    <property type="match status" value="1"/>
</dbReference>
<dbReference type="InterPro" id="IPR036320">
    <property type="entry name" value="Glycosyl_Trfase_fam3_N_dom_sf"/>
</dbReference>
<dbReference type="SUPFAM" id="SSF52418">
    <property type="entry name" value="Nucleoside phosphorylase/phosphoribosyltransferase catalytic domain"/>
    <property type="match status" value="1"/>
</dbReference>
<organism evidence="9 10">
    <name type="scientific">Thalassotalea psychrophila</name>
    <dbReference type="NCBI Taxonomy" id="3065647"/>
    <lineage>
        <taxon>Bacteria</taxon>
        <taxon>Pseudomonadati</taxon>
        <taxon>Pseudomonadota</taxon>
        <taxon>Gammaproteobacteria</taxon>
        <taxon>Alteromonadales</taxon>
        <taxon>Colwelliaceae</taxon>
        <taxon>Thalassotalea</taxon>
    </lineage>
</organism>
<feature type="domain" description="Pyrimidine nucleoside phosphorylase C-terminal" evidence="8">
    <location>
        <begin position="348"/>
        <end position="422"/>
    </location>
</feature>
<comment type="subunit">
    <text evidence="2 7">Homodimer.</text>
</comment>
<keyword evidence="10" id="KW-1185">Reference proteome</keyword>
<dbReference type="EC" id="2.4.2.4" evidence="3 7"/>
<evidence type="ECO:0000256" key="2">
    <source>
        <dbReference type="ARBA" id="ARBA00011738"/>
    </source>
</evidence>
<sequence length="443" mass="47028">MFLPQEIIRQKRDGKVLSNAEIQGFVTGLVDRSFNDAQVGAMAMAIVQQGMNVDETVALTRQMMNSGDVLQWPELDGPIVDKHSTGGVGDKVSFMLAAIVAANGAYVPMISGRGLGHTGGTVDKLESIAGFNVQPTTEQFKHIVKDVGMAIIGQTSNIAPADKRLYSIRDITATVESVPLITASILSKKLSAGLNALVMDVKVGNGAMMQDIQASKELAQSIVNVANGAGVKTQAIITDMNQVLGNTAGNALEIKETLDYLSGEYRDPRLHEVVNALACAMLIDAELAKNTNDAKQLVNNVLSNGKAAEVFAKMITHMGGPSDLFSTPDKYMPVANVIEDIKAPTIGVINAMQTRDIGMAVVTLGGGRLSNGQDVDHSVGFDQIIHIGSKVTAGDVIARVHANSADSLAIAKNSYLNSVQISEVVNNFNPVIYQTITENRKAE</sequence>
<dbReference type="InterPro" id="IPR018090">
    <property type="entry name" value="Pyrmidine_PPas_bac/euk"/>
</dbReference>
<dbReference type="InterPro" id="IPR036566">
    <property type="entry name" value="PYNP-like_C_sf"/>
</dbReference>
<dbReference type="Pfam" id="PF02885">
    <property type="entry name" value="Glycos_trans_3N"/>
    <property type="match status" value="1"/>
</dbReference>
<dbReference type="InterPro" id="IPR017872">
    <property type="entry name" value="Pyrmidine_PPase_CS"/>
</dbReference>
<name>A0ABY9TTW9_9GAMM</name>
<dbReference type="NCBIfam" id="TIGR02643">
    <property type="entry name" value="T_phosphoryl"/>
    <property type="match status" value="1"/>
</dbReference>
<protein>
    <recommendedName>
        <fullName evidence="3 7">Thymidine phosphorylase</fullName>
        <ecNumber evidence="3 7">2.4.2.4</ecNumber>
    </recommendedName>
    <alternativeName>
        <fullName evidence="7">TdRPase</fullName>
    </alternativeName>
</protein>
<dbReference type="HAMAP" id="MF_01628">
    <property type="entry name" value="Thymid_phosp"/>
    <property type="match status" value="1"/>
</dbReference>
<keyword evidence="4 7" id="KW-0328">Glycosyltransferase</keyword>
<dbReference type="InterPro" id="IPR000053">
    <property type="entry name" value="Thymidine/pyrmidine_PPase"/>
</dbReference>
<dbReference type="NCBIfam" id="TIGR02644">
    <property type="entry name" value="Y_phosphoryl"/>
    <property type="match status" value="1"/>
</dbReference>
<dbReference type="Gene3D" id="3.40.1030.10">
    <property type="entry name" value="Nucleoside phosphorylase/phosphoribosyltransferase catalytic domain"/>
    <property type="match status" value="1"/>
</dbReference>
<evidence type="ECO:0000259" key="8">
    <source>
        <dbReference type="SMART" id="SM00941"/>
    </source>
</evidence>
<dbReference type="InterPro" id="IPR000312">
    <property type="entry name" value="Glycosyl_Trfase_fam3"/>
</dbReference>
<evidence type="ECO:0000256" key="4">
    <source>
        <dbReference type="ARBA" id="ARBA00022676"/>
    </source>
</evidence>
<dbReference type="PROSITE" id="PS00647">
    <property type="entry name" value="THYMID_PHOSPHORYLASE"/>
    <property type="match status" value="1"/>
</dbReference>